<proteinExistence type="predicted"/>
<dbReference type="RefSeq" id="WP_193845257.1">
    <property type="nucleotide sequence ID" value="NZ_PRDM01000001.1"/>
</dbReference>
<dbReference type="Proteomes" id="UP000640614">
    <property type="component" value="Unassembled WGS sequence"/>
</dbReference>
<protein>
    <recommendedName>
        <fullName evidence="3">Lipoprotein</fullName>
    </recommendedName>
</protein>
<evidence type="ECO:0000313" key="1">
    <source>
        <dbReference type="EMBL" id="MBE8724251.1"/>
    </source>
</evidence>
<dbReference type="PROSITE" id="PS51257">
    <property type="entry name" value="PROKAR_LIPOPROTEIN"/>
    <property type="match status" value="1"/>
</dbReference>
<comment type="caution">
    <text evidence="1">The sequence shown here is derived from an EMBL/GenBank/DDBJ whole genome shotgun (WGS) entry which is preliminary data.</text>
</comment>
<sequence length="170" mass="19593">MGILKYISLFSFFIFLGCKNITYTSINDSFYGIYLKDWNSSLCPKKAVYQRYVKGSNFKEMIISNSDFDIGDCEDIYKSTNQRIFTPKKSYNGIIDYDIRFIINDSLEYKITSIDNNIDTIFSGGRPGDFIIMNNIKSFIVNGHKVDNSETPLNIFIPTKFGKVLNKKMP</sequence>
<evidence type="ECO:0000313" key="2">
    <source>
        <dbReference type="Proteomes" id="UP000640614"/>
    </source>
</evidence>
<accession>A0ABR9TG33</accession>
<evidence type="ECO:0008006" key="3">
    <source>
        <dbReference type="Google" id="ProtNLM"/>
    </source>
</evidence>
<name>A0ABR9TG33_9FLAO</name>
<gene>
    <name evidence="1" type="ORF">C4F50_04750</name>
</gene>
<keyword evidence="2" id="KW-1185">Reference proteome</keyword>
<reference evidence="1 2" key="1">
    <citation type="submission" date="2018-07" db="EMBL/GenBank/DDBJ databases">
        <title>Genome assembly of strain KB82.</title>
        <authorList>
            <person name="Kukolya J."/>
            <person name="Horvath B."/>
            <person name="Nagy I."/>
            <person name="Toth A."/>
        </authorList>
    </citation>
    <scope>NUCLEOTIDE SEQUENCE [LARGE SCALE GENOMIC DNA]</scope>
    <source>
        <strain evidence="1 2">Kb82</strain>
    </source>
</reference>
<dbReference type="EMBL" id="PRDM01000001">
    <property type="protein sequence ID" value="MBE8724251.1"/>
    <property type="molecule type" value="Genomic_DNA"/>
</dbReference>
<organism evidence="1 2">
    <name type="scientific">Flavobacterium hungaricum</name>
    <dbReference type="NCBI Taxonomy" id="2082725"/>
    <lineage>
        <taxon>Bacteria</taxon>
        <taxon>Pseudomonadati</taxon>
        <taxon>Bacteroidota</taxon>
        <taxon>Flavobacteriia</taxon>
        <taxon>Flavobacteriales</taxon>
        <taxon>Flavobacteriaceae</taxon>
        <taxon>Flavobacterium</taxon>
    </lineage>
</organism>